<sequence>MGGARFQTAREVAEHLQVHVSAFTEGLIWFSKVLDETNCPTVGEPFALRSPLAEDLFL</sequence>
<dbReference type="Proteomes" id="UP000008064">
    <property type="component" value="Unassembled WGS sequence"/>
</dbReference>
<evidence type="ECO:0000313" key="1">
    <source>
        <dbReference type="EMBL" id="EGO24768.1"/>
    </source>
</evidence>
<proteinExistence type="predicted"/>
<feature type="non-terminal residue" evidence="1">
    <location>
        <position position="58"/>
    </location>
</feature>
<reference evidence="1" key="1">
    <citation type="submission" date="2011-04" db="EMBL/GenBank/DDBJ databases">
        <title>Evolution of plant cell wall degrading machinery underlies the functional diversity of forest fungi.</title>
        <authorList>
            <consortium name="US DOE Joint Genome Institute (JGI-PGF)"/>
            <person name="Eastwood D.C."/>
            <person name="Floudas D."/>
            <person name="Binder M."/>
            <person name="Majcherczyk A."/>
            <person name="Schneider P."/>
            <person name="Aerts A."/>
            <person name="Asiegbu F.O."/>
            <person name="Baker S.E."/>
            <person name="Barry K."/>
            <person name="Bendiksby M."/>
            <person name="Blumentritt M."/>
            <person name="Coutinho P.M."/>
            <person name="Cullen D."/>
            <person name="Cullen D."/>
            <person name="Gathman A."/>
            <person name="Goodell B."/>
            <person name="Henrissat B."/>
            <person name="Ihrmark K."/>
            <person name="Kauserud H."/>
            <person name="Kohler A."/>
            <person name="LaButti K."/>
            <person name="Lapidus A."/>
            <person name="Lavin J.L."/>
            <person name="Lee Y.-H."/>
            <person name="Lindquist E."/>
            <person name="Lilly W."/>
            <person name="Lucas S."/>
            <person name="Morin E."/>
            <person name="Murat C."/>
            <person name="Oguiza J.A."/>
            <person name="Park J."/>
            <person name="Pisabarro A.G."/>
            <person name="Riley R."/>
            <person name="Rosling A."/>
            <person name="Salamov A."/>
            <person name="Schmidt O."/>
            <person name="Schmutz J."/>
            <person name="Skrede I."/>
            <person name="Stenlid J."/>
            <person name="Wiebenga A."/>
            <person name="Xie X."/>
            <person name="Kues U."/>
            <person name="Hibbett D.S."/>
            <person name="Hoffmeister D."/>
            <person name="Hogberg N."/>
            <person name="Martin F."/>
            <person name="Grigoriev I.V."/>
            <person name="Watkinson S.C."/>
        </authorList>
    </citation>
    <scope>NUCLEOTIDE SEQUENCE</scope>
    <source>
        <strain evidence="1">S7.9</strain>
    </source>
</reference>
<accession>F8NXV2</accession>
<dbReference type="AlphaFoldDB" id="F8NXV2"/>
<dbReference type="GeneID" id="18811443"/>
<dbReference type="EMBL" id="GL945434">
    <property type="protein sequence ID" value="EGO24768.1"/>
    <property type="molecule type" value="Genomic_DNA"/>
</dbReference>
<dbReference type="KEGG" id="sla:SERLADRAFT_390547"/>
<gene>
    <name evidence="1" type="ORF">SERLADRAFT_390547</name>
</gene>
<organism>
    <name type="scientific">Serpula lacrymans var. lacrymans (strain S7.9)</name>
    <name type="common">Dry rot fungus</name>
    <dbReference type="NCBI Taxonomy" id="578457"/>
    <lineage>
        <taxon>Eukaryota</taxon>
        <taxon>Fungi</taxon>
        <taxon>Dikarya</taxon>
        <taxon>Basidiomycota</taxon>
        <taxon>Agaricomycotina</taxon>
        <taxon>Agaricomycetes</taxon>
        <taxon>Agaricomycetidae</taxon>
        <taxon>Boletales</taxon>
        <taxon>Coniophorineae</taxon>
        <taxon>Serpulaceae</taxon>
        <taxon>Serpula</taxon>
    </lineage>
</organism>
<protein>
    <submittedName>
        <fullName evidence="1">Uncharacterized protein</fullName>
    </submittedName>
</protein>
<dbReference type="HOGENOM" id="CLU_2984755_0_0_1"/>
<name>F8NXV2_SERL9</name>
<dbReference type="RefSeq" id="XP_007318787.1">
    <property type="nucleotide sequence ID" value="XM_007318725.1"/>
</dbReference>